<dbReference type="Pfam" id="PF05024">
    <property type="entry name" value="Gpi1"/>
    <property type="match status" value="1"/>
</dbReference>
<protein>
    <submittedName>
        <fullName evidence="1">Uncharacterized protein</fullName>
    </submittedName>
</protein>
<dbReference type="GO" id="GO:0005783">
    <property type="term" value="C:endoplasmic reticulum"/>
    <property type="evidence" value="ECO:0007669"/>
    <property type="project" value="TreeGrafter"/>
</dbReference>
<accession>A0A368F573</accession>
<reference evidence="1 2" key="1">
    <citation type="submission" date="2014-10" db="EMBL/GenBank/DDBJ databases">
        <title>Draft genome of the hookworm Ancylostoma caninum.</title>
        <authorList>
            <person name="Mitreva M."/>
        </authorList>
    </citation>
    <scope>NUCLEOTIDE SEQUENCE [LARGE SCALE GENOMIC DNA]</scope>
    <source>
        <strain evidence="1 2">Baltimore</strain>
    </source>
</reference>
<dbReference type="GO" id="GO:0006506">
    <property type="term" value="P:GPI anchor biosynthetic process"/>
    <property type="evidence" value="ECO:0007669"/>
    <property type="project" value="InterPro"/>
</dbReference>
<name>A0A368F573_ANCCA</name>
<organism evidence="1 2">
    <name type="scientific">Ancylostoma caninum</name>
    <name type="common">Dog hookworm</name>
    <dbReference type="NCBI Taxonomy" id="29170"/>
    <lineage>
        <taxon>Eukaryota</taxon>
        <taxon>Metazoa</taxon>
        <taxon>Ecdysozoa</taxon>
        <taxon>Nematoda</taxon>
        <taxon>Chromadorea</taxon>
        <taxon>Rhabditida</taxon>
        <taxon>Rhabditina</taxon>
        <taxon>Rhabditomorpha</taxon>
        <taxon>Strongyloidea</taxon>
        <taxon>Ancylostomatidae</taxon>
        <taxon>Ancylostomatinae</taxon>
        <taxon>Ancylostoma</taxon>
    </lineage>
</organism>
<comment type="caution">
    <text evidence="1">The sequence shown here is derived from an EMBL/GenBank/DDBJ whole genome shotgun (WGS) entry which is preliminary data.</text>
</comment>
<sequence length="59" mass="6764">MRPTMSSGGAWTNWSPDWMGRVITWLTNNPAGLKLNEPVNTALASFFQYHIHLWKSECL</sequence>
<dbReference type="PANTHER" id="PTHR21329:SF3">
    <property type="entry name" value="PHOSPHATIDYLINOSITOL N-ACETYLGLUCOSAMINYLTRANSFERASE SUBUNIT Q"/>
    <property type="match status" value="1"/>
</dbReference>
<evidence type="ECO:0000313" key="1">
    <source>
        <dbReference type="EMBL" id="RCN27284.1"/>
    </source>
</evidence>
<dbReference type="OrthoDB" id="70250at2759"/>
<dbReference type="STRING" id="29170.A0A368F573"/>
<keyword evidence="2" id="KW-1185">Reference proteome</keyword>
<gene>
    <name evidence="1" type="ORF">ANCCAN_26983</name>
</gene>
<dbReference type="InterPro" id="IPR007720">
    <property type="entry name" value="PigQ/GPI1"/>
</dbReference>
<dbReference type="AlphaFoldDB" id="A0A368F573"/>
<dbReference type="EMBL" id="JOJR01004471">
    <property type="protein sequence ID" value="RCN27284.1"/>
    <property type="molecule type" value="Genomic_DNA"/>
</dbReference>
<evidence type="ECO:0000313" key="2">
    <source>
        <dbReference type="Proteomes" id="UP000252519"/>
    </source>
</evidence>
<proteinExistence type="predicted"/>
<dbReference type="GO" id="GO:0016020">
    <property type="term" value="C:membrane"/>
    <property type="evidence" value="ECO:0007669"/>
    <property type="project" value="InterPro"/>
</dbReference>
<dbReference type="PANTHER" id="PTHR21329">
    <property type="entry name" value="PHOSPHATIDYLINOSITOL N-ACETYLGLUCOSAMINYLTRANSFERASE SUBUNIT Q-RELATED"/>
    <property type="match status" value="1"/>
</dbReference>
<dbReference type="Proteomes" id="UP000252519">
    <property type="component" value="Unassembled WGS sequence"/>
</dbReference>